<proteinExistence type="predicted"/>
<dbReference type="AlphaFoldDB" id="A0A938YP26"/>
<dbReference type="EMBL" id="JAFGDB010000075">
    <property type="protein sequence ID" value="MBN2067689.1"/>
    <property type="molecule type" value="Genomic_DNA"/>
</dbReference>
<evidence type="ECO:0000313" key="2">
    <source>
        <dbReference type="Proteomes" id="UP000809243"/>
    </source>
</evidence>
<organism evidence="1 2">
    <name type="scientific">Candidatus Iainarchaeum sp</name>
    <dbReference type="NCBI Taxonomy" id="3101447"/>
    <lineage>
        <taxon>Archaea</taxon>
        <taxon>Candidatus Iainarchaeota</taxon>
        <taxon>Candidatus Iainarchaeia</taxon>
        <taxon>Candidatus Iainarchaeales</taxon>
        <taxon>Candidatus Iainarchaeaceae</taxon>
        <taxon>Candidatus Iainarchaeum</taxon>
    </lineage>
</organism>
<name>A0A938YP26_9ARCH</name>
<comment type="caution">
    <text evidence="1">The sequence shown here is derived from an EMBL/GenBank/DDBJ whole genome shotgun (WGS) entry which is preliminary data.</text>
</comment>
<sequence>MKGLFAIAVFALLLVLPACAHTEEAPFETALIAGQNTEAGLVSVWNNGESLFVKYEAFGGWSISETHLSVALSLWEIPQNKNGNPKIGLFQYQTAHEPGTKQFTYQISLAESGYQPGMQLIIAAHSVLFDEGQAIGETGWASGEQFSGNSWAMHFNYILQKPFKEPSLPPMPIEAVFYDSTTSYFDTILRNIPAGYDVSNGQYVGWCVDVEHFINPGAIYEVSLLSSYSSSLPEYAQNENWDLVSYLLNNKHPDASRDDIQDAIWHLVGEEAYPSDPEAAAMADDAIANGEGFVPVSGQLMAAIVDAGPEIQLTIVEVDP</sequence>
<reference evidence="1" key="1">
    <citation type="submission" date="2021-01" db="EMBL/GenBank/DDBJ databases">
        <title>Active Sulfur Cycling in an Early Earth Analoge.</title>
        <authorList>
            <person name="Hahn C.R."/>
            <person name="Youssef N.H."/>
            <person name="Elshahed M."/>
        </authorList>
    </citation>
    <scope>NUCLEOTIDE SEQUENCE</scope>
    <source>
        <strain evidence="1">Zod_Metabat.1151</strain>
    </source>
</reference>
<protein>
    <submittedName>
        <fullName evidence="1">Uncharacterized protein</fullName>
    </submittedName>
</protein>
<evidence type="ECO:0000313" key="1">
    <source>
        <dbReference type="EMBL" id="MBN2067689.1"/>
    </source>
</evidence>
<accession>A0A938YP26</accession>
<gene>
    <name evidence="1" type="ORF">JW744_04435</name>
</gene>
<dbReference type="Proteomes" id="UP000809243">
    <property type="component" value="Unassembled WGS sequence"/>
</dbReference>